<dbReference type="SMART" id="SM00343">
    <property type="entry name" value="ZnF_C2HC"/>
    <property type="match status" value="2"/>
</dbReference>
<dbReference type="GO" id="GO:0008270">
    <property type="term" value="F:zinc ion binding"/>
    <property type="evidence" value="ECO:0007669"/>
    <property type="project" value="UniProtKB-KW"/>
</dbReference>
<proteinExistence type="predicted"/>
<dbReference type="Gene3D" id="3.10.20.370">
    <property type="match status" value="1"/>
</dbReference>
<keyword evidence="7 13" id="KW-0695">RNA-directed DNA polymerase</keyword>
<organism evidence="13 14">
    <name type="scientific">Plakobranchus ocellatus</name>
    <dbReference type="NCBI Taxonomy" id="259542"/>
    <lineage>
        <taxon>Eukaryota</taxon>
        <taxon>Metazoa</taxon>
        <taxon>Spiralia</taxon>
        <taxon>Lophotrochozoa</taxon>
        <taxon>Mollusca</taxon>
        <taxon>Gastropoda</taxon>
        <taxon>Heterobranchia</taxon>
        <taxon>Euthyneura</taxon>
        <taxon>Panpulmonata</taxon>
        <taxon>Sacoglossa</taxon>
        <taxon>Placobranchoidea</taxon>
        <taxon>Plakobranchidae</taxon>
        <taxon>Plakobranchus</taxon>
    </lineage>
</organism>
<dbReference type="CDD" id="cd01647">
    <property type="entry name" value="RT_LTR"/>
    <property type="match status" value="1"/>
</dbReference>
<dbReference type="Gene3D" id="3.30.70.270">
    <property type="match status" value="2"/>
</dbReference>
<keyword evidence="8" id="KW-0862">Zinc</keyword>
<dbReference type="PANTHER" id="PTHR37984">
    <property type="entry name" value="PROTEIN CBG26694"/>
    <property type="match status" value="1"/>
</dbReference>
<evidence type="ECO:0000259" key="11">
    <source>
        <dbReference type="PROSITE" id="PS50878"/>
    </source>
</evidence>
<dbReference type="GO" id="GO:0004519">
    <property type="term" value="F:endonuclease activity"/>
    <property type="evidence" value="ECO:0007669"/>
    <property type="project" value="UniProtKB-KW"/>
</dbReference>
<protein>
    <recommendedName>
        <fullName evidence="1">RNA-directed DNA polymerase</fullName>
        <ecNumber evidence="1">2.7.7.49</ecNumber>
    </recommendedName>
</protein>
<dbReference type="PROSITE" id="PS50878">
    <property type="entry name" value="RT_POL"/>
    <property type="match status" value="1"/>
</dbReference>
<feature type="region of interest" description="Disordered" evidence="9">
    <location>
        <begin position="87"/>
        <end position="117"/>
    </location>
</feature>
<reference evidence="13 14" key="1">
    <citation type="journal article" date="2021" name="Elife">
        <title>Chloroplast acquisition without the gene transfer in kleptoplastic sea slugs, Plakobranchus ocellatus.</title>
        <authorList>
            <person name="Maeda T."/>
            <person name="Takahashi S."/>
            <person name="Yoshida T."/>
            <person name="Shimamura S."/>
            <person name="Takaki Y."/>
            <person name="Nagai Y."/>
            <person name="Toyoda A."/>
            <person name="Suzuki Y."/>
            <person name="Arimoto A."/>
            <person name="Ishii H."/>
            <person name="Satoh N."/>
            <person name="Nishiyama T."/>
            <person name="Hasebe M."/>
            <person name="Maruyama T."/>
            <person name="Minagawa J."/>
            <person name="Obokata J."/>
            <person name="Shigenobu S."/>
        </authorList>
    </citation>
    <scope>NUCLEOTIDE SEQUENCE [LARGE SCALE GENOMIC DNA]</scope>
</reference>
<keyword evidence="8" id="KW-0479">Metal-binding</keyword>
<dbReference type="InterPro" id="IPR012337">
    <property type="entry name" value="RNaseH-like_sf"/>
</dbReference>
<feature type="domain" description="CCHC-type" evidence="10">
    <location>
        <begin position="381"/>
        <end position="396"/>
    </location>
</feature>
<feature type="domain" description="Reverse transcriptase" evidence="11">
    <location>
        <begin position="1116"/>
        <end position="1294"/>
    </location>
</feature>
<dbReference type="Pfam" id="PF00078">
    <property type="entry name" value="RVT_1"/>
    <property type="match status" value="1"/>
</dbReference>
<dbReference type="Pfam" id="PF17917">
    <property type="entry name" value="RT_RNaseH"/>
    <property type="match status" value="1"/>
</dbReference>
<dbReference type="InterPro" id="IPR001584">
    <property type="entry name" value="Integrase_cat-core"/>
</dbReference>
<name>A0AAV4DQR2_9GAST</name>
<dbReference type="GO" id="GO:0016787">
    <property type="term" value="F:hydrolase activity"/>
    <property type="evidence" value="ECO:0007669"/>
    <property type="project" value="UniProtKB-KW"/>
</dbReference>
<evidence type="ECO:0000313" key="13">
    <source>
        <dbReference type="EMBL" id="GFO46638.1"/>
    </source>
</evidence>
<accession>A0AAV4DQR2</accession>
<dbReference type="PROSITE" id="PS50994">
    <property type="entry name" value="INTEGRASE"/>
    <property type="match status" value="1"/>
</dbReference>
<dbReference type="Proteomes" id="UP000735302">
    <property type="component" value="Unassembled WGS sequence"/>
</dbReference>
<dbReference type="InterPro" id="IPR050951">
    <property type="entry name" value="Retrovirus_Pol_polyprotein"/>
</dbReference>
<feature type="domain" description="Integrase catalytic" evidence="12">
    <location>
        <begin position="720"/>
        <end position="879"/>
    </location>
</feature>
<dbReference type="InterPro" id="IPR041588">
    <property type="entry name" value="Integrase_H2C2"/>
</dbReference>
<dbReference type="Gene3D" id="1.10.4020.10">
    <property type="entry name" value="DNA breaking-rejoining enzymes"/>
    <property type="match status" value="1"/>
</dbReference>
<dbReference type="EC" id="2.7.7.49" evidence="1"/>
<dbReference type="InterPro" id="IPR036875">
    <property type="entry name" value="Znf_CCHC_sf"/>
</dbReference>
<dbReference type="SUPFAM" id="SSF53098">
    <property type="entry name" value="Ribonuclease H-like"/>
    <property type="match status" value="1"/>
</dbReference>
<keyword evidence="5" id="KW-0255">Endonuclease</keyword>
<dbReference type="GO" id="GO:0003676">
    <property type="term" value="F:nucleic acid binding"/>
    <property type="evidence" value="ECO:0007669"/>
    <property type="project" value="InterPro"/>
</dbReference>
<evidence type="ECO:0000256" key="6">
    <source>
        <dbReference type="ARBA" id="ARBA00022801"/>
    </source>
</evidence>
<keyword evidence="6" id="KW-0378">Hydrolase</keyword>
<dbReference type="GO" id="GO:0015074">
    <property type="term" value="P:DNA integration"/>
    <property type="evidence" value="ECO:0007669"/>
    <property type="project" value="InterPro"/>
</dbReference>
<dbReference type="CDD" id="cd09274">
    <property type="entry name" value="RNase_HI_RT_Ty3"/>
    <property type="match status" value="1"/>
</dbReference>
<evidence type="ECO:0000256" key="9">
    <source>
        <dbReference type="SAM" id="MobiDB-lite"/>
    </source>
</evidence>
<dbReference type="Gene3D" id="3.30.420.10">
    <property type="entry name" value="Ribonuclease H-like superfamily/Ribonuclease H"/>
    <property type="match status" value="1"/>
</dbReference>
<dbReference type="Pfam" id="PF17921">
    <property type="entry name" value="Integrase_H2C2"/>
    <property type="match status" value="1"/>
</dbReference>
<feature type="domain" description="CCHC-type" evidence="10">
    <location>
        <begin position="352"/>
        <end position="367"/>
    </location>
</feature>
<dbReference type="InterPro" id="IPR001878">
    <property type="entry name" value="Znf_CCHC"/>
</dbReference>
<dbReference type="GO" id="GO:0003964">
    <property type="term" value="F:RNA-directed DNA polymerase activity"/>
    <property type="evidence" value="ECO:0007669"/>
    <property type="project" value="UniProtKB-KW"/>
</dbReference>
<dbReference type="InterPro" id="IPR021109">
    <property type="entry name" value="Peptidase_aspartic_dom_sf"/>
</dbReference>
<dbReference type="InterPro" id="IPR038269">
    <property type="entry name" value="SCAN_sf"/>
</dbReference>
<dbReference type="Pfam" id="PF00665">
    <property type="entry name" value="rve"/>
    <property type="match status" value="1"/>
</dbReference>
<dbReference type="EMBL" id="BLXT01008200">
    <property type="protein sequence ID" value="GFO46638.1"/>
    <property type="molecule type" value="Genomic_DNA"/>
</dbReference>
<evidence type="ECO:0000313" key="14">
    <source>
        <dbReference type="Proteomes" id="UP000735302"/>
    </source>
</evidence>
<dbReference type="InterPro" id="IPR043128">
    <property type="entry name" value="Rev_trsase/Diguanyl_cyclase"/>
</dbReference>
<dbReference type="InterPro" id="IPR041373">
    <property type="entry name" value="RT_RNaseH"/>
</dbReference>
<dbReference type="Gene3D" id="3.10.10.10">
    <property type="entry name" value="HIV Type 1 Reverse Transcriptase, subunit A, domain 1"/>
    <property type="match status" value="1"/>
</dbReference>
<dbReference type="InterPro" id="IPR000477">
    <property type="entry name" value="RT_dom"/>
</dbReference>
<dbReference type="FunFam" id="1.10.340.70:FF:000001">
    <property type="entry name" value="Retrovirus-related Pol polyprotein from transposon gypsy-like Protein"/>
    <property type="match status" value="1"/>
</dbReference>
<dbReference type="InterPro" id="IPR043502">
    <property type="entry name" value="DNA/RNA_pol_sf"/>
</dbReference>
<evidence type="ECO:0000256" key="8">
    <source>
        <dbReference type="PROSITE-ProRule" id="PRU00047"/>
    </source>
</evidence>
<dbReference type="SUPFAM" id="SSF47353">
    <property type="entry name" value="Retrovirus capsid dimerization domain-like"/>
    <property type="match status" value="1"/>
</dbReference>
<evidence type="ECO:0000259" key="12">
    <source>
        <dbReference type="PROSITE" id="PS50994"/>
    </source>
</evidence>
<dbReference type="Gene3D" id="4.10.60.10">
    <property type="entry name" value="Zinc finger, CCHC-type"/>
    <property type="match status" value="1"/>
</dbReference>
<dbReference type="FunFam" id="3.30.70.270:FF:000020">
    <property type="entry name" value="Transposon Tf2-6 polyprotein-like Protein"/>
    <property type="match status" value="1"/>
</dbReference>
<keyword evidence="8" id="KW-0863">Zinc-finger</keyword>
<keyword evidence="3" id="KW-0548">Nucleotidyltransferase</keyword>
<feature type="region of interest" description="Disordered" evidence="9">
    <location>
        <begin position="320"/>
        <end position="341"/>
    </location>
</feature>
<dbReference type="PROSITE" id="PS50158">
    <property type="entry name" value="ZF_CCHC"/>
    <property type="match status" value="2"/>
</dbReference>
<dbReference type="InterPro" id="IPR036397">
    <property type="entry name" value="RNaseH_sf"/>
</dbReference>
<keyword evidence="2" id="KW-0808">Transferase</keyword>
<dbReference type="SUPFAM" id="SSF57756">
    <property type="entry name" value="Retrovirus zinc finger-like domains"/>
    <property type="match status" value="1"/>
</dbReference>
<dbReference type="SUPFAM" id="SSF56672">
    <property type="entry name" value="DNA/RNA polymerases"/>
    <property type="match status" value="1"/>
</dbReference>
<evidence type="ECO:0000259" key="10">
    <source>
        <dbReference type="PROSITE" id="PS50158"/>
    </source>
</evidence>
<keyword evidence="14" id="KW-1185">Reference proteome</keyword>
<keyword evidence="4" id="KW-0540">Nuclease</keyword>
<evidence type="ECO:0000256" key="3">
    <source>
        <dbReference type="ARBA" id="ARBA00022695"/>
    </source>
</evidence>
<dbReference type="Gene3D" id="1.10.340.70">
    <property type="match status" value="1"/>
</dbReference>
<dbReference type="Pfam" id="PF02023">
    <property type="entry name" value="SCAN"/>
    <property type="match status" value="1"/>
</dbReference>
<evidence type="ECO:0000256" key="1">
    <source>
        <dbReference type="ARBA" id="ARBA00012493"/>
    </source>
</evidence>
<dbReference type="FunFam" id="3.30.420.10:FF:000032">
    <property type="entry name" value="Retrovirus-related Pol polyprotein from transposon 297-like Protein"/>
    <property type="match status" value="1"/>
</dbReference>
<evidence type="ECO:0000256" key="7">
    <source>
        <dbReference type="ARBA" id="ARBA00022918"/>
    </source>
</evidence>
<evidence type="ECO:0000256" key="4">
    <source>
        <dbReference type="ARBA" id="ARBA00022722"/>
    </source>
</evidence>
<dbReference type="CDD" id="cd00303">
    <property type="entry name" value="retropepsin_like"/>
    <property type="match status" value="1"/>
</dbReference>
<evidence type="ECO:0000256" key="5">
    <source>
        <dbReference type="ARBA" id="ARBA00022759"/>
    </source>
</evidence>
<gene>
    <name evidence="13" type="ORF">PoB_007314300</name>
</gene>
<sequence>MEVEKLAKQGEKFGLVGEDLKAWVEEKLQQEADKREKANQEKEMERQDKEKERQHQIEQKKMEQEILKSRQELLEKERELELLRIRNEANVTSTPPQPESDNVVRSAPSTPRDVDIGGGAEIETDLELIERRDRRHISTRGAPVAKIPRLPPFDDKSDQIDSYLLRYERYACMNEWHRDNWAIHLASLLKGAALDVYSRMSDEEAYDYTRVKEALLRRYNRTEEGYIERFRSSRPEAGERMREFKVGLTSYIEKWICLSGKEKSSADDIFDLIIKEQLMNCCGKDLQLFLKERKPTNTNDLVELAEKYIEAHGTVGAFSKAPSLVPPGRPSSQNTIPEKPDIHPQRSVINVRCHKCLRPGHLAKDCRAKPQAAAMLSEVQCHYCHKRGHMKMNCPEKKKSDGNQYRKTVAAMSTAPSEPCKGPHCPTELKCGCRLPTMSAACIGHTQKINGDMPVARGRLNGQSVRVLRDSGSSCVVIKKGLAEGSTAAPDQVSVYLANGDTEIATTTKVYLECPYYVGEVTAIQMENPLYEVILGNIVGARCPGTEIKPEDRLDEISAVETRKSKEKKFKALLTPAAPGGSVSASQLREMQNEDVTLLNCRKQAQTGEIRKTGKNSETWYGYKHGVLMRFFSSPRLDHGDIVSQVVLPKQLRETVMRTAHESIMAGHLAAKKTTDRILQEFFWPNIWDDVGSFCKSCDKCQRFAPKGQTPKAPLAQVPLIDEPFSRVAVDLIGPIVPASERGNRYALVVMDYCTRFPECVPLKNIDTGSVAEALVDIFARTGIPREILSDRGTQFTSSLMTEVCRLLSMRQLTTSLYNPQCNGLVEKFNATLKSMIKKLAHDRPRDWDRYINAALFAYREAPQESLGFSPFELLFGRPVRGPMTILRELWTQEEIDEEVKTSYQYVVDLHEKIEKMVELAHENLGSAAARYKAHFDRKSKPRSFEVGDKVLLLLPTRHNKLEMKWQGPFEIVNKKSSHNYTIDIDGTRKTYHVNLLKRYHERQELGVLQCAVAAVVEEDEEEGIEAITPSLETPILKQTESYEDVNISNHLQTSQHEEVQKLLEEFQDVLTDVPGRTNAYAYDMKLTSTEPIRKKPYPVPQALKETLRNEVDSMLQAGIIEPSDSPYCSPSVVVKKKDGSNRYCVDYRALNNITVFDAEPMPRIDDLFRDIGPDCSYVSKIDLAKGYWQIALTEKSKPMTAFATERGLMQFTVLPFGLQCAPAAFSRLMRKVLHGLSNVKNYIDDIIVYHATWDQHLEGIRGVLERLRSAGLTARPTKCLIAYPEVEFLGHKIGSGTLCPTMEKVEAIRSAKPPQTKKQLRSFLGLAGFYRRYIPNFSAIASPLTDATKKGMPNKIHWDQPHERAFQAVNSCLSKSPVLRLPDFNKTFILATDASDTGLGAVLMQQHADGKYPVAYISRKLLPREQRYSTVEKECLALVWAMSSFNTYLYGREFVVETDHAPLLYLNRAKSENGKLMRWALLLHQYRFNLRAVKGEHNHGPDYLSRT</sequence>
<dbReference type="SUPFAM" id="SSF50630">
    <property type="entry name" value="Acid proteases"/>
    <property type="match status" value="1"/>
</dbReference>
<comment type="caution">
    <text evidence="13">The sequence shown here is derived from an EMBL/GenBank/DDBJ whole genome shotgun (WGS) entry which is preliminary data.</text>
</comment>
<dbReference type="FunFam" id="3.10.20.370:FF:000001">
    <property type="entry name" value="Retrovirus-related Pol polyprotein from transposon 17.6-like protein"/>
    <property type="match status" value="1"/>
</dbReference>
<evidence type="ECO:0000256" key="2">
    <source>
        <dbReference type="ARBA" id="ARBA00022679"/>
    </source>
</evidence>
<dbReference type="InterPro" id="IPR003309">
    <property type="entry name" value="SCAN_dom"/>
</dbReference>
<dbReference type="PANTHER" id="PTHR37984:SF5">
    <property type="entry name" value="PROTEIN NYNRIN-LIKE"/>
    <property type="match status" value="1"/>
</dbReference>
<feature type="region of interest" description="Disordered" evidence="9">
    <location>
        <begin position="30"/>
        <end position="60"/>
    </location>
</feature>